<gene>
    <name evidence="2" type="ORF">GCM10011372_16680</name>
</gene>
<sequence length="443" mass="46783">MDAVARSHSTLPLWIGTSVALALIAAAILVPVITGIDPYVNSFPPLHAEWMPRIGWGTVPAIAVAVLAARSAVGLAARLQWDALLGAAFIGGLVWMLSLAFVDGGSGIGAILASKYEYLPTAERIDDVGAFLDDFIARIPIGSDGNWATHVAGHPPGATLFFWLLFRLGLGSWVSAGLLIILLAATAPLAVLTALRRLGAEDAARRAAPFLVMGPAAIWMATSADAMFTMASAWGLALLAIAATATRTRAMVAWSAAAGAVLGLCVFLSYGLPLLGVLAVAVLFLARSWWPLPIATGAALLVALAFGLGGFWWWEAFPVLVERYYVGAGGIRPPEYWIWANLAVLAVSAGPLVGASIAAAATRARPFDGWRRVAVVLTLVAAVVIMLADLSGMSRAEVERIWLPFVPWLLVGTALLPEPWRRWGFAGQLGFALVVQHLLFTGW</sequence>
<reference evidence="2" key="1">
    <citation type="journal article" date="2014" name="Int. J. Syst. Evol. Microbiol.">
        <title>Complete genome sequence of Corynebacterium casei LMG S-19264T (=DSM 44701T), isolated from a smear-ripened cheese.</title>
        <authorList>
            <consortium name="US DOE Joint Genome Institute (JGI-PGF)"/>
            <person name="Walter F."/>
            <person name="Albersmeier A."/>
            <person name="Kalinowski J."/>
            <person name="Ruckert C."/>
        </authorList>
    </citation>
    <scope>NUCLEOTIDE SEQUENCE</scope>
    <source>
        <strain evidence="2">CGMCC 1.8984</strain>
    </source>
</reference>
<dbReference type="Proteomes" id="UP000636956">
    <property type="component" value="Unassembled WGS sequence"/>
</dbReference>
<feature type="transmembrane region" description="Helical" evidence="1">
    <location>
        <begin position="373"/>
        <end position="394"/>
    </location>
</feature>
<dbReference type="AlphaFoldDB" id="A0A917PI60"/>
<accession>A0A917PI60</accession>
<feature type="transmembrane region" description="Helical" evidence="1">
    <location>
        <begin position="216"/>
        <end position="242"/>
    </location>
</feature>
<dbReference type="EMBL" id="BMMD01000008">
    <property type="protein sequence ID" value="GGJ79008.1"/>
    <property type="molecule type" value="Genomic_DNA"/>
</dbReference>
<feature type="transmembrane region" description="Helical" evidence="1">
    <location>
        <begin position="336"/>
        <end position="361"/>
    </location>
</feature>
<protein>
    <submittedName>
        <fullName evidence="2">Membrane protein</fullName>
    </submittedName>
</protein>
<comment type="caution">
    <text evidence="2">The sequence shown here is derived from an EMBL/GenBank/DDBJ whole genome shotgun (WGS) entry which is preliminary data.</text>
</comment>
<keyword evidence="1" id="KW-1133">Transmembrane helix</keyword>
<feature type="transmembrane region" description="Helical" evidence="1">
    <location>
        <begin position="170"/>
        <end position="195"/>
    </location>
</feature>
<feature type="transmembrane region" description="Helical" evidence="1">
    <location>
        <begin position="12"/>
        <end position="34"/>
    </location>
</feature>
<feature type="transmembrane region" description="Helical" evidence="1">
    <location>
        <begin position="54"/>
        <end position="76"/>
    </location>
</feature>
<keyword evidence="1" id="KW-0812">Transmembrane</keyword>
<reference evidence="2" key="2">
    <citation type="submission" date="2020-09" db="EMBL/GenBank/DDBJ databases">
        <authorList>
            <person name="Sun Q."/>
            <person name="Zhou Y."/>
        </authorList>
    </citation>
    <scope>NUCLEOTIDE SEQUENCE</scope>
    <source>
        <strain evidence="2">CGMCC 1.8984</strain>
    </source>
</reference>
<evidence type="ECO:0000313" key="3">
    <source>
        <dbReference type="Proteomes" id="UP000636956"/>
    </source>
</evidence>
<feature type="transmembrane region" description="Helical" evidence="1">
    <location>
        <begin position="254"/>
        <end position="285"/>
    </location>
</feature>
<name>A0A917PI60_9MICO</name>
<feature type="transmembrane region" description="Helical" evidence="1">
    <location>
        <begin position="83"/>
        <end position="102"/>
    </location>
</feature>
<feature type="transmembrane region" description="Helical" evidence="1">
    <location>
        <begin position="292"/>
        <end position="314"/>
    </location>
</feature>
<evidence type="ECO:0000256" key="1">
    <source>
        <dbReference type="SAM" id="Phobius"/>
    </source>
</evidence>
<keyword evidence="3" id="KW-1185">Reference proteome</keyword>
<keyword evidence="1" id="KW-0472">Membrane</keyword>
<organism evidence="2 3">
    <name type="scientific">Agromyces bauzanensis</name>
    <dbReference type="NCBI Taxonomy" id="1308924"/>
    <lineage>
        <taxon>Bacteria</taxon>
        <taxon>Bacillati</taxon>
        <taxon>Actinomycetota</taxon>
        <taxon>Actinomycetes</taxon>
        <taxon>Micrococcales</taxon>
        <taxon>Microbacteriaceae</taxon>
        <taxon>Agromyces</taxon>
    </lineage>
</organism>
<evidence type="ECO:0000313" key="2">
    <source>
        <dbReference type="EMBL" id="GGJ79008.1"/>
    </source>
</evidence>
<proteinExistence type="predicted"/>